<dbReference type="EMBL" id="ASHM01156018">
    <property type="protein sequence ID" value="PNX63517.1"/>
    <property type="molecule type" value="Genomic_DNA"/>
</dbReference>
<evidence type="ECO:0000256" key="1">
    <source>
        <dbReference type="SAM" id="MobiDB-lite"/>
    </source>
</evidence>
<name>A0A2K3KB49_TRIPR</name>
<feature type="compositionally biased region" description="Gly residues" evidence="1">
    <location>
        <begin position="1"/>
        <end position="10"/>
    </location>
</feature>
<evidence type="ECO:0000313" key="3">
    <source>
        <dbReference type="Proteomes" id="UP000236291"/>
    </source>
</evidence>
<sequence length="115" mass="13102">MLQNQGGFGGNTHDNPKNETCNGITLRSREVPERPAAEKYVKKKVIEEEVEKEKEVVVEKESHEGEVEDEVLSKGMEMSVDDGEEVEKQREVQEKERKKVEKGKGVDESPYARMP</sequence>
<dbReference type="ExpressionAtlas" id="A0A2K3KB49">
    <property type="expression patterns" value="baseline"/>
</dbReference>
<comment type="caution">
    <text evidence="2">The sequence shown here is derived from an EMBL/GenBank/DDBJ whole genome shotgun (WGS) entry which is preliminary data.</text>
</comment>
<reference evidence="2 3" key="1">
    <citation type="journal article" date="2014" name="Am. J. Bot.">
        <title>Genome assembly and annotation for red clover (Trifolium pratense; Fabaceae).</title>
        <authorList>
            <person name="Istvanek J."/>
            <person name="Jaros M."/>
            <person name="Krenek A."/>
            <person name="Repkova J."/>
        </authorList>
    </citation>
    <scope>NUCLEOTIDE SEQUENCE [LARGE SCALE GENOMIC DNA]</scope>
    <source>
        <strain evidence="3">cv. Tatra</strain>
        <tissue evidence="2">Young leaves</tissue>
    </source>
</reference>
<protein>
    <submittedName>
        <fullName evidence="2">Uncharacterized protein</fullName>
    </submittedName>
</protein>
<gene>
    <name evidence="2" type="ORF">L195_g061667</name>
</gene>
<dbReference type="AlphaFoldDB" id="A0A2K3KB49"/>
<feature type="compositionally biased region" description="Basic and acidic residues" evidence="1">
    <location>
        <begin position="86"/>
        <end position="107"/>
    </location>
</feature>
<reference evidence="2 3" key="2">
    <citation type="journal article" date="2017" name="Front. Plant Sci.">
        <title>Gene Classification and Mining of Molecular Markers Useful in Red Clover (Trifolium pratense) Breeding.</title>
        <authorList>
            <person name="Istvanek J."/>
            <person name="Dluhosova J."/>
            <person name="Dluhos P."/>
            <person name="Patkova L."/>
            <person name="Nedelnik J."/>
            <person name="Repkova J."/>
        </authorList>
    </citation>
    <scope>NUCLEOTIDE SEQUENCE [LARGE SCALE GENOMIC DNA]</scope>
    <source>
        <strain evidence="3">cv. Tatra</strain>
        <tissue evidence="2">Young leaves</tissue>
    </source>
</reference>
<feature type="region of interest" description="Disordered" evidence="1">
    <location>
        <begin position="56"/>
        <end position="115"/>
    </location>
</feature>
<proteinExistence type="predicted"/>
<accession>A0A2K3KB49</accession>
<organism evidence="2 3">
    <name type="scientific">Trifolium pratense</name>
    <name type="common">Red clover</name>
    <dbReference type="NCBI Taxonomy" id="57577"/>
    <lineage>
        <taxon>Eukaryota</taxon>
        <taxon>Viridiplantae</taxon>
        <taxon>Streptophyta</taxon>
        <taxon>Embryophyta</taxon>
        <taxon>Tracheophyta</taxon>
        <taxon>Spermatophyta</taxon>
        <taxon>Magnoliopsida</taxon>
        <taxon>eudicotyledons</taxon>
        <taxon>Gunneridae</taxon>
        <taxon>Pentapetalae</taxon>
        <taxon>rosids</taxon>
        <taxon>fabids</taxon>
        <taxon>Fabales</taxon>
        <taxon>Fabaceae</taxon>
        <taxon>Papilionoideae</taxon>
        <taxon>50 kb inversion clade</taxon>
        <taxon>NPAAA clade</taxon>
        <taxon>Hologalegina</taxon>
        <taxon>IRL clade</taxon>
        <taxon>Trifolieae</taxon>
        <taxon>Trifolium</taxon>
    </lineage>
</organism>
<feature type="region of interest" description="Disordered" evidence="1">
    <location>
        <begin position="1"/>
        <end position="23"/>
    </location>
</feature>
<dbReference type="Proteomes" id="UP000236291">
    <property type="component" value="Unassembled WGS sequence"/>
</dbReference>
<feature type="compositionally biased region" description="Basic and acidic residues" evidence="1">
    <location>
        <begin position="56"/>
        <end position="65"/>
    </location>
</feature>
<evidence type="ECO:0000313" key="2">
    <source>
        <dbReference type="EMBL" id="PNX63517.1"/>
    </source>
</evidence>
<feature type="non-terminal residue" evidence="2">
    <location>
        <position position="115"/>
    </location>
</feature>